<reference evidence="1 2" key="1">
    <citation type="journal article" date="2023" name="Plants (Basel)">
        <title>Bridging the Gap: Combining Genomics and Transcriptomics Approaches to Understand Stylosanthes scabra, an Orphan Legume from the Brazilian Caatinga.</title>
        <authorList>
            <person name="Ferreira-Neto J.R.C."/>
            <person name="da Silva M.D."/>
            <person name="Binneck E."/>
            <person name="de Melo N.F."/>
            <person name="da Silva R.H."/>
            <person name="de Melo A.L.T.M."/>
            <person name="Pandolfi V."/>
            <person name="Bustamante F.O."/>
            <person name="Brasileiro-Vidal A.C."/>
            <person name="Benko-Iseppon A.M."/>
        </authorList>
    </citation>
    <scope>NUCLEOTIDE SEQUENCE [LARGE SCALE GENOMIC DNA]</scope>
    <source>
        <tissue evidence="1">Leaves</tissue>
    </source>
</reference>
<dbReference type="EMBL" id="JASCZI010000872">
    <property type="protein sequence ID" value="MED6113657.1"/>
    <property type="molecule type" value="Genomic_DNA"/>
</dbReference>
<name>A0ABU6QNS6_9FABA</name>
<dbReference type="Proteomes" id="UP001341840">
    <property type="component" value="Unassembled WGS sequence"/>
</dbReference>
<organism evidence="1 2">
    <name type="scientific">Stylosanthes scabra</name>
    <dbReference type="NCBI Taxonomy" id="79078"/>
    <lineage>
        <taxon>Eukaryota</taxon>
        <taxon>Viridiplantae</taxon>
        <taxon>Streptophyta</taxon>
        <taxon>Embryophyta</taxon>
        <taxon>Tracheophyta</taxon>
        <taxon>Spermatophyta</taxon>
        <taxon>Magnoliopsida</taxon>
        <taxon>eudicotyledons</taxon>
        <taxon>Gunneridae</taxon>
        <taxon>Pentapetalae</taxon>
        <taxon>rosids</taxon>
        <taxon>fabids</taxon>
        <taxon>Fabales</taxon>
        <taxon>Fabaceae</taxon>
        <taxon>Papilionoideae</taxon>
        <taxon>50 kb inversion clade</taxon>
        <taxon>dalbergioids sensu lato</taxon>
        <taxon>Dalbergieae</taxon>
        <taxon>Pterocarpus clade</taxon>
        <taxon>Stylosanthes</taxon>
    </lineage>
</organism>
<keyword evidence="2" id="KW-1185">Reference proteome</keyword>
<gene>
    <name evidence="1" type="ORF">PIB30_072866</name>
</gene>
<evidence type="ECO:0000313" key="2">
    <source>
        <dbReference type="Proteomes" id="UP001341840"/>
    </source>
</evidence>
<proteinExistence type="predicted"/>
<evidence type="ECO:0000313" key="1">
    <source>
        <dbReference type="EMBL" id="MED6113657.1"/>
    </source>
</evidence>
<protein>
    <submittedName>
        <fullName evidence="1">Uncharacterized protein</fullName>
    </submittedName>
</protein>
<sequence length="102" mass="11234">MDGKFMEFYAEVRHVGSSSGFRPPGPSTDPVPSHVLALEDATMQDYNSGEDSDYEEDFSCHSTEEDEEAVVGHARRHVLILVPGRPVVAVRAPQPHPDHPLP</sequence>
<accession>A0ABU6QNS6</accession>
<comment type="caution">
    <text evidence="1">The sequence shown here is derived from an EMBL/GenBank/DDBJ whole genome shotgun (WGS) entry which is preliminary data.</text>
</comment>